<keyword evidence="2" id="KW-1133">Transmembrane helix</keyword>
<keyword evidence="2" id="KW-0812">Transmembrane</keyword>
<organism evidence="3 4">
    <name type="scientific">Fodinibius roseus</name>
    <dbReference type="NCBI Taxonomy" id="1194090"/>
    <lineage>
        <taxon>Bacteria</taxon>
        <taxon>Pseudomonadati</taxon>
        <taxon>Balneolota</taxon>
        <taxon>Balneolia</taxon>
        <taxon>Balneolales</taxon>
        <taxon>Balneolaceae</taxon>
        <taxon>Fodinibius</taxon>
    </lineage>
</organism>
<dbReference type="RefSeq" id="WP_073066880.1">
    <property type="nucleotide sequence ID" value="NZ_FQUS01000020.1"/>
</dbReference>
<evidence type="ECO:0000256" key="2">
    <source>
        <dbReference type="SAM" id="Phobius"/>
    </source>
</evidence>
<gene>
    <name evidence="3" type="ORF">SAMN05443144_12030</name>
</gene>
<keyword evidence="4" id="KW-1185">Reference proteome</keyword>
<dbReference type="Proteomes" id="UP000184041">
    <property type="component" value="Unassembled WGS sequence"/>
</dbReference>
<feature type="transmembrane region" description="Helical" evidence="2">
    <location>
        <begin position="6"/>
        <end position="28"/>
    </location>
</feature>
<protein>
    <recommendedName>
        <fullName evidence="5">MgtE intracellular N domain-containing protein</fullName>
    </recommendedName>
</protein>
<dbReference type="OrthoDB" id="1525092at2"/>
<evidence type="ECO:0008006" key="5">
    <source>
        <dbReference type="Google" id="ProtNLM"/>
    </source>
</evidence>
<evidence type="ECO:0000313" key="4">
    <source>
        <dbReference type="Proteomes" id="UP000184041"/>
    </source>
</evidence>
<keyword evidence="2" id="KW-0472">Membrane</keyword>
<dbReference type="STRING" id="1194090.SAMN05443144_12030"/>
<dbReference type="EMBL" id="FQUS01000020">
    <property type="protein sequence ID" value="SHG14871.1"/>
    <property type="molecule type" value="Genomic_DNA"/>
</dbReference>
<name>A0A1M5HG17_9BACT</name>
<sequence>MNTKKLLKILGFIIGPLIPLTIAMYFLFPYLNEEKYEEIAKTDDYADVIADDEMIDAIGADFETIKEQVVAFRKDNRNLQMTLDSLRMVNDSLKKALASTKSEMEKLSGTQGQNEDPETEAALAETTREEEEEEFKENIKSFLSLDDENLAPIINQLSDDQLVRLYKGGSSLHRKKLLRTLESKRAAQLMTEVM</sequence>
<reference evidence="3 4" key="1">
    <citation type="submission" date="2016-11" db="EMBL/GenBank/DDBJ databases">
        <authorList>
            <person name="Jaros S."/>
            <person name="Januszkiewicz K."/>
            <person name="Wedrychowicz H."/>
        </authorList>
    </citation>
    <scope>NUCLEOTIDE SEQUENCE [LARGE SCALE GENOMIC DNA]</scope>
    <source>
        <strain evidence="3 4">DSM 21986</strain>
    </source>
</reference>
<proteinExistence type="predicted"/>
<feature type="region of interest" description="Disordered" evidence="1">
    <location>
        <begin position="100"/>
        <end position="131"/>
    </location>
</feature>
<evidence type="ECO:0000313" key="3">
    <source>
        <dbReference type="EMBL" id="SHG14871.1"/>
    </source>
</evidence>
<evidence type="ECO:0000256" key="1">
    <source>
        <dbReference type="SAM" id="MobiDB-lite"/>
    </source>
</evidence>
<accession>A0A1M5HG17</accession>
<dbReference type="AlphaFoldDB" id="A0A1M5HG17"/>